<reference evidence="8 9" key="1">
    <citation type="submission" date="2018-10" db="EMBL/GenBank/DDBJ databases">
        <title>A high-quality apple genome assembly.</title>
        <authorList>
            <person name="Hu J."/>
        </authorList>
    </citation>
    <scope>NUCLEOTIDE SEQUENCE [LARGE SCALE GENOMIC DNA]</scope>
    <source>
        <strain evidence="9">cv. HFTH1</strain>
        <tissue evidence="8">Young leaf</tissue>
    </source>
</reference>
<keyword evidence="3" id="KW-1003">Cell membrane</keyword>
<keyword evidence="6" id="KW-0472">Membrane</keyword>
<keyword evidence="9" id="KW-1185">Reference proteome</keyword>
<evidence type="ECO:0000256" key="3">
    <source>
        <dbReference type="ARBA" id="ARBA00022475"/>
    </source>
</evidence>
<evidence type="ECO:0000256" key="7">
    <source>
        <dbReference type="ARBA" id="ARBA00024340"/>
    </source>
</evidence>
<comment type="caution">
    <text evidence="8">The sequence shown here is derived from an EMBL/GenBank/DDBJ whole genome shotgun (WGS) entry which is preliminary data.</text>
</comment>
<dbReference type="GO" id="GO:0008285">
    <property type="term" value="P:negative regulation of cell population proliferation"/>
    <property type="evidence" value="ECO:0007669"/>
    <property type="project" value="InterPro"/>
</dbReference>
<keyword evidence="5" id="KW-1133">Transmembrane helix</keyword>
<evidence type="ECO:0000313" key="9">
    <source>
        <dbReference type="Proteomes" id="UP000290289"/>
    </source>
</evidence>
<comment type="similarity">
    <text evidence="7">Belongs to the DVL/RTFL small polypeptides family.</text>
</comment>
<sequence>MGNLCWIMGQCISRQVKRRGLGAGSSSCSSSGGSGGGGGGAGCAVGQGCWSMIREKRSRFYIARRCVVMLLCWQKYGKKVPFGTQTGRDGTEQDRTDDVNIEKDKKKFCHKML</sequence>
<proteinExistence type="inferred from homology"/>
<protein>
    <submittedName>
        <fullName evidence="8">Uncharacterized protein</fullName>
    </submittedName>
</protein>
<dbReference type="InterPro" id="IPR012552">
    <property type="entry name" value="DVL"/>
</dbReference>
<accession>A0A498KL77</accession>
<evidence type="ECO:0000256" key="6">
    <source>
        <dbReference type="ARBA" id="ARBA00023136"/>
    </source>
</evidence>
<evidence type="ECO:0000256" key="2">
    <source>
        <dbReference type="ARBA" id="ARBA00022473"/>
    </source>
</evidence>
<organism evidence="8 9">
    <name type="scientific">Malus domestica</name>
    <name type="common">Apple</name>
    <name type="synonym">Pyrus malus</name>
    <dbReference type="NCBI Taxonomy" id="3750"/>
    <lineage>
        <taxon>Eukaryota</taxon>
        <taxon>Viridiplantae</taxon>
        <taxon>Streptophyta</taxon>
        <taxon>Embryophyta</taxon>
        <taxon>Tracheophyta</taxon>
        <taxon>Spermatophyta</taxon>
        <taxon>Magnoliopsida</taxon>
        <taxon>eudicotyledons</taxon>
        <taxon>Gunneridae</taxon>
        <taxon>Pentapetalae</taxon>
        <taxon>rosids</taxon>
        <taxon>fabids</taxon>
        <taxon>Rosales</taxon>
        <taxon>Rosaceae</taxon>
        <taxon>Amygdaloideae</taxon>
        <taxon>Maleae</taxon>
        <taxon>Malus</taxon>
    </lineage>
</organism>
<keyword evidence="4" id="KW-0812">Transmembrane</keyword>
<evidence type="ECO:0000256" key="1">
    <source>
        <dbReference type="ARBA" id="ARBA00004162"/>
    </source>
</evidence>
<dbReference type="InterPro" id="IPR051525">
    <property type="entry name" value="DVL_RTFL_regulatory"/>
</dbReference>
<dbReference type="Proteomes" id="UP000290289">
    <property type="component" value="Chromosome 2"/>
</dbReference>
<dbReference type="GO" id="GO:0005886">
    <property type="term" value="C:plasma membrane"/>
    <property type="evidence" value="ECO:0007669"/>
    <property type="project" value="UniProtKB-SubCell"/>
</dbReference>
<name>A0A498KL77_MALDO</name>
<dbReference type="GO" id="GO:0048367">
    <property type="term" value="P:shoot system development"/>
    <property type="evidence" value="ECO:0007669"/>
    <property type="project" value="UniProtKB-ARBA"/>
</dbReference>
<dbReference type="PANTHER" id="PTHR33102">
    <property type="entry name" value="DVL19-RELATED-RELATED"/>
    <property type="match status" value="1"/>
</dbReference>
<dbReference type="STRING" id="3750.A0A498KL77"/>
<dbReference type="EMBL" id="RDQH01000328">
    <property type="protein sequence ID" value="RXI06382.1"/>
    <property type="molecule type" value="Genomic_DNA"/>
</dbReference>
<evidence type="ECO:0000256" key="4">
    <source>
        <dbReference type="ARBA" id="ARBA00022692"/>
    </source>
</evidence>
<evidence type="ECO:0000256" key="5">
    <source>
        <dbReference type="ARBA" id="ARBA00022989"/>
    </source>
</evidence>
<evidence type="ECO:0000313" key="8">
    <source>
        <dbReference type="EMBL" id="RXI06382.1"/>
    </source>
</evidence>
<keyword evidence="2" id="KW-0217">Developmental protein</keyword>
<gene>
    <name evidence="8" type="ORF">DVH24_018424</name>
</gene>
<dbReference type="Pfam" id="PF08137">
    <property type="entry name" value="DVL"/>
    <property type="match status" value="1"/>
</dbReference>
<comment type="subcellular location">
    <subcellularLocation>
        <location evidence="1">Cell membrane</location>
        <topology evidence="1">Single-pass membrane protein</topology>
    </subcellularLocation>
</comment>
<dbReference type="AlphaFoldDB" id="A0A498KL77"/>